<gene>
    <name evidence="1" type="ORF">GCM10009115_06870</name>
</gene>
<name>A0ABP3XAC8_9SPHN</name>
<sequence length="81" mass="9008">METAYALARGLAFAFLGKVDDLADEAGTQAIILVELRFRFARRLVTADIAIVGQDGAFVRQGLFAFVHRAPPWIMRRPSFP</sequence>
<evidence type="ECO:0000313" key="2">
    <source>
        <dbReference type="Proteomes" id="UP001500738"/>
    </source>
</evidence>
<dbReference type="Proteomes" id="UP001500738">
    <property type="component" value="Unassembled WGS sequence"/>
</dbReference>
<keyword evidence="2" id="KW-1185">Reference proteome</keyword>
<comment type="caution">
    <text evidence="1">The sequence shown here is derived from an EMBL/GenBank/DDBJ whole genome shotgun (WGS) entry which is preliminary data.</text>
</comment>
<reference evidence="2" key="1">
    <citation type="journal article" date="2019" name="Int. J. Syst. Evol. Microbiol.">
        <title>The Global Catalogue of Microorganisms (GCM) 10K type strain sequencing project: providing services to taxonomists for standard genome sequencing and annotation.</title>
        <authorList>
            <consortium name="The Broad Institute Genomics Platform"/>
            <consortium name="The Broad Institute Genome Sequencing Center for Infectious Disease"/>
            <person name="Wu L."/>
            <person name="Ma J."/>
        </authorList>
    </citation>
    <scope>NUCLEOTIDE SEQUENCE [LARGE SCALE GENOMIC DNA]</scope>
    <source>
        <strain evidence="2">JCM 15910</strain>
    </source>
</reference>
<protein>
    <submittedName>
        <fullName evidence="1">Uncharacterized protein</fullName>
    </submittedName>
</protein>
<proteinExistence type="predicted"/>
<accession>A0ABP3XAC8</accession>
<dbReference type="EMBL" id="BAAAFE010000003">
    <property type="protein sequence ID" value="GAA0861998.1"/>
    <property type="molecule type" value="Genomic_DNA"/>
</dbReference>
<organism evidence="1 2">
    <name type="scientific">Sphingopyxis soli</name>
    <dbReference type="NCBI Taxonomy" id="592051"/>
    <lineage>
        <taxon>Bacteria</taxon>
        <taxon>Pseudomonadati</taxon>
        <taxon>Pseudomonadota</taxon>
        <taxon>Alphaproteobacteria</taxon>
        <taxon>Sphingomonadales</taxon>
        <taxon>Sphingomonadaceae</taxon>
        <taxon>Sphingopyxis</taxon>
    </lineage>
</organism>
<evidence type="ECO:0000313" key="1">
    <source>
        <dbReference type="EMBL" id="GAA0861998.1"/>
    </source>
</evidence>